<evidence type="ECO:0000313" key="11">
    <source>
        <dbReference type="Proteomes" id="UP000092321"/>
    </source>
</evidence>
<evidence type="ECO:0000256" key="7">
    <source>
        <dbReference type="ARBA" id="ARBA00031259"/>
    </source>
</evidence>
<feature type="region of interest" description="Disordered" evidence="9">
    <location>
        <begin position="220"/>
        <end position="240"/>
    </location>
</feature>
<dbReference type="AlphaFoldDB" id="A0A1B7T7H4"/>
<organism evidence="10 11">
    <name type="scientific">Hanseniaspora valbyensis NRRL Y-1626</name>
    <dbReference type="NCBI Taxonomy" id="766949"/>
    <lineage>
        <taxon>Eukaryota</taxon>
        <taxon>Fungi</taxon>
        <taxon>Dikarya</taxon>
        <taxon>Ascomycota</taxon>
        <taxon>Saccharomycotina</taxon>
        <taxon>Saccharomycetes</taxon>
        <taxon>Saccharomycodales</taxon>
        <taxon>Saccharomycodaceae</taxon>
        <taxon>Hanseniaspora</taxon>
    </lineage>
</organism>
<evidence type="ECO:0000256" key="8">
    <source>
        <dbReference type="RuleBase" id="RU364143"/>
    </source>
</evidence>
<evidence type="ECO:0000313" key="10">
    <source>
        <dbReference type="EMBL" id="OBA24675.1"/>
    </source>
</evidence>
<dbReference type="InterPro" id="IPR007018">
    <property type="entry name" value="Mediator_Med6"/>
</dbReference>
<gene>
    <name evidence="8" type="primary">MED6</name>
    <name evidence="10" type="ORF">HANVADRAFT_28170</name>
</gene>
<dbReference type="OrthoDB" id="344220at2759"/>
<evidence type="ECO:0000256" key="4">
    <source>
        <dbReference type="ARBA" id="ARBA00023015"/>
    </source>
</evidence>
<evidence type="ECO:0000256" key="5">
    <source>
        <dbReference type="ARBA" id="ARBA00023163"/>
    </source>
</evidence>
<name>A0A1B7T7H4_9ASCO</name>
<dbReference type="GO" id="GO:0006357">
    <property type="term" value="P:regulation of transcription by RNA polymerase II"/>
    <property type="evidence" value="ECO:0007669"/>
    <property type="project" value="InterPro"/>
</dbReference>
<sequence length="259" mass="29872">MATNNAAPLVLDELQWKSPEWIQYFQGLNSNNVLEYFMESPFFQESNKTEISNNQLIKMQSLEGVDNSNVTDEEVLATNGTTPNVDRTYILSNLPYHIELHKTLLKFKKGVEFILLAVNEPNNWIIRQQKKETVIAGQQKVVVQYTVLNEFFIIGSNVYMAPKLGDIINNRLLSCNYYLNESLKKIRDMSNGFTIKQGFSFNKETLQQHQNRKKKNLQLEQNLKNGNNDNKFETTESNNLDNENKVAEDSLLVDKLLAK</sequence>
<keyword evidence="4 8" id="KW-0805">Transcription regulation</keyword>
<dbReference type="PANTHER" id="PTHR13104">
    <property type="entry name" value="MED-6-RELATED"/>
    <property type="match status" value="1"/>
</dbReference>
<keyword evidence="5 8" id="KW-0804">Transcription</keyword>
<dbReference type="GO" id="GO:0016592">
    <property type="term" value="C:mediator complex"/>
    <property type="evidence" value="ECO:0007669"/>
    <property type="project" value="InterPro"/>
</dbReference>
<keyword evidence="8" id="KW-0010">Activator</keyword>
<dbReference type="Proteomes" id="UP000092321">
    <property type="component" value="Unassembled WGS sequence"/>
</dbReference>
<comment type="caution">
    <text evidence="10">The sequence shown here is derived from an EMBL/GenBank/DDBJ whole genome shotgun (WGS) entry which is preliminary data.</text>
</comment>
<comment type="function">
    <text evidence="8">Component of the Mediator complex, a coactivator involved in the regulated transcription of nearly all RNA polymerase II-dependent genes. Mediator functions as a bridge to convey information from gene-specific regulatory proteins to the basal RNA polymerase II transcription machinery. Mediator is recruited to promoters by direct interactions with regulatory proteins and serves as a scaffold for the assembly of a functional preinitiation complex with RNA polymerase II and the general transcription factors.</text>
</comment>
<comment type="similarity">
    <text evidence="2 8">Belongs to the Mediator complex subunit 6 family.</text>
</comment>
<evidence type="ECO:0000256" key="1">
    <source>
        <dbReference type="ARBA" id="ARBA00004123"/>
    </source>
</evidence>
<protein>
    <recommendedName>
        <fullName evidence="3 8">Mediator of RNA polymerase II transcription subunit 6</fullName>
    </recommendedName>
    <alternativeName>
        <fullName evidence="7 8">Mediator complex subunit 6</fullName>
    </alternativeName>
</protein>
<evidence type="ECO:0000256" key="9">
    <source>
        <dbReference type="SAM" id="MobiDB-lite"/>
    </source>
</evidence>
<proteinExistence type="inferred from homology"/>
<evidence type="ECO:0000256" key="3">
    <source>
        <dbReference type="ARBA" id="ARBA00020634"/>
    </source>
</evidence>
<dbReference type="InterPro" id="IPR038566">
    <property type="entry name" value="Mediator_Med6_sf"/>
</dbReference>
<dbReference type="Pfam" id="PF04934">
    <property type="entry name" value="Med6"/>
    <property type="match status" value="1"/>
</dbReference>
<comment type="subcellular location">
    <subcellularLocation>
        <location evidence="1 8">Nucleus</location>
    </subcellularLocation>
</comment>
<keyword evidence="11" id="KW-1185">Reference proteome</keyword>
<keyword evidence="6 8" id="KW-0539">Nucleus</keyword>
<dbReference type="EMBL" id="LXPE01000498">
    <property type="protein sequence ID" value="OBA24675.1"/>
    <property type="molecule type" value="Genomic_DNA"/>
</dbReference>
<dbReference type="Gene3D" id="3.10.450.580">
    <property type="entry name" value="Mediator complex, subunit Med6"/>
    <property type="match status" value="1"/>
</dbReference>
<dbReference type="GO" id="GO:0003712">
    <property type="term" value="F:transcription coregulator activity"/>
    <property type="evidence" value="ECO:0007669"/>
    <property type="project" value="InterPro"/>
</dbReference>
<comment type="subunit">
    <text evidence="8">Component of the Mediator complex.</text>
</comment>
<evidence type="ECO:0000256" key="6">
    <source>
        <dbReference type="ARBA" id="ARBA00023242"/>
    </source>
</evidence>
<accession>A0A1B7T7H4</accession>
<reference evidence="11" key="1">
    <citation type="journal article" date="2016" name="Proc. Natl. Acad. Sci. U.S.A.">
        <title>Comparative genomics of biotechnologically important yeasts.</title>
        <authorList>
            <person name="Riley R."/>
            <person name="Haridas S."/>
            <person name="Wolfe K.H."/>
            <person name="Lopes M.R."/>
            <person name="Hittinger C.T."/>
            <person name="Goeker M."/>
            <person name="Salamov A.A."/>
            <person name="Wisecaver J.H."/>
            <person name="Long T.M."/>
            <person name="Calvey C.H."/>
            <person name="Aerts A.L."/>
            <person name="Barry K.W."/>
            <person name="Choi C."/>
            <person name="Clum A."/>
            <person name="Coughlan A.Y."/>
            <person name="Deshpande S."/>
            <person name="Douglass A.P."/>
            <person name="Hanson S.J."/>
            <person name="Klenk H.-P."/>
            <person name="LaButti K.M."/>
            <person name="Lapidus A."/>
            <person name="Lindquist E.A."/>
            <person name="Lipzen A.M."/>
            <person name="Meier-Kolthoff J.P."/>
            <person name="Ohm R.A."/>
            <person name="Otillar R.P."/>
            <person name="Pangilinan J.L."/>
            <person name="Peng Y."/>
            <person name="Rokas A."/>
            <person name="Rosa C.A."/>
            <person name="Scheuner C."/>
            <person name="Sibirny A.A."/>
            <person name="Slot J.C."/>
            <person name="Stielow J.B."/>
            <person name="Sun H."/>
            <person name="Kurtzman C.P."/>
            <person name="Blackwell M."/>
            <person name="Grigoriev I.V."/>
            <person name="Jeffries T.W."/>
        </authorList>
    </citation>
    <scope>NUCLEOTIDE SEQUENCE [LARGE SCALE GENOMIC DNA]</scope>
    <source>
        <strain evidence="11">NRRL Y-1626</strain>
    </source>
</reference>
<evidence type="ECO:0000256" key="2">
    <source>
        <dbReference type="ARBA" id="ARBA00007526"/>
    </source>
</evidence>